<proteinExistence type="predicted"/>
<feature type="compositionally biased region" description="Pro residues" evidence="1">
    <location>
        <begin position="1"/>
        <end position="13"/>
    </location>
</feature>
<reference evidence="3" key="1">
    <citation type="submission" date="2021-08" db="EMBL/GenBank/DDBJ databases">
        <title>Sphingopyxis panaciterrulae sp. nov., isolated from the surface water of the Yellow Sea.</title>
        <authorList>
            <person name="Gao Z."/>
            <person name="Zhang D."/>
            <person name="Zhang A."/>
        </authorList>
    </citation>
    <scope>NUCLEOTIDE SEQUENCE</scope>
    <source>
        <strain evidence="3">XHP0097</strain>
    </source>
</reference>
<comment type="caution">
    <text evidence="3">The sequence shown here is derived from an EMBL/GenBank/DDBJ whole genome shotgun (WGS) entry which is preliminary data.</text>
</comment>
<evidence type="ECO:0000256" key="1">
    <source>
        <dbReference type="SAM" id="MobiDB-lite"/>
    </source>
</evidence>
<keyword evidence="4" id="KW-1185">Reference proteome</keyword>
<keyword evidence="2" id="KW-0472">Membrane</keyword>
<dbReference type="InterPro" id="IPR009937">
    <property type="entry name" value="Phage_holin_3_6"/>
</dbReference>
<dbReference type="Proteomes" id="UP001166571">
    <property type="component" value="Unassembled WGS sequence"/>
</dbReference>
<dbReference type="EMBL" id="JAILXK010000001">
    <property type="protein sequence ID" value="MBY4637016.1"/>
    <property type="molecule type" value="Genomic_DNA"/>
</dbReference>
<feature type="transmembrane region" description="Helical" evidence="2">
    <location>
        <begin position="76"/>
        <end position="101"/>
    </location>
</feature>
<accession>A0ABS7MDB5</accession>
<sequence length="150" mass="15488">MSSEPNVPPPEPDAPTFGDVSHGYAPKGRPQTPPPVPLKDIVRDVVDDLSATAKAELALLEARGALAGHGIKWASAWGFVAACALLVALLAVAFGAILVLAPRVGPLAATLIVVLALLGLAAIAAWRAKRSAADVRTAFRSDLMHETGDE</sequence>
<evidence type="ECO:0000313" key="3">
    <source>
        <dbReference type="EMBL" id="MBY4637016.1"/>
    </source>
</evidence>
<evidence type="ECO:0000256" key="2">
    <source>
        <dbReference type="SAM" id="Phobius"/>
    </source>
</evidence>
<feature type="region of interest" description="Disordered" evidence="1">
    <location>
        <begin position="1"/>
        <end position="37"/>
    </location>
</feature>
<keyword evidence="2" id="KW-0812">Transmembrane</keyword>
<gene>
    <name evidence="3" type="ORF">K5P26_07680</name>
</gene>
<protein>
    <submittedName>
        <fullName evidence="3">Phage holin family protein</fullName>
    </submittedName>
</protein>
<dbReference type="Pfam" id="PF07332">
    <property type="entry name" value="Phage_holin_3_6"/>
    <property type="match status" value="1"/>
</dbReference>
<name>A0ABS7MDB5_9SPHN</name>
<organism evidence="3 4">
    <name type="scientific">Sphingopyxis jiangsuensis</name>
    <dbReference type="NCBI Taxonomy" id="2871171"/>
    <lineage>
        <taxon>Bacteria</taxon>
        <taxon>Pseudomonadati</taxon>
        <taxon>Pseudomonadota</taxon>
        <taxon>Alphaproteobacteria</taxon>
        <taxon>Sphingomonadales</taxon>
        <taxon>Sphingomonadaceae</taxon>
        <taxon>Sphingopyxis</taxon>
    </lineage>
</organism>
<dbReference type="RefSeq" id="WP_222136265.1">
    <property type="nucleotide sequence ID" value="NZ_JAILXK010000001.1"/>
</dbReference>
<keyword evidence="2" id="KW-1133">Transmembrane helix</keyword>
<evidence type="ECO:0000313" key="4">
    <source>
        <dbReference type="Proteomes" id="UP001166571"/>
    </source>
</evidence>
<feature type="transmembrane region" description="Helical" evidence="2">
    <location>
        <begin position="107"/>
        <end position="126"/>
    </location>
</feature>